<dbReference type="RefSeq" id="WP_142086219.1">
    <property type="nucleotide sequence ID" value="NZ_CP035485.1"/>
</dbReference>
<reference evidence="4" key="1">
    <citation type="submission" date="2019-01" db="EMBL/GenBank/DDBJ databases">
        <title>Genomic analysis of Salicibibacter sp. NKC3-5.</title>
        <authorList>
            <person name="Oh Y.J."/>
        </authorList>
    </citation>
    <scope>NUCLEOTIDE SEQUENCE [LARGE SCALE GENOMIC DNA]</scope>
    <source>
        <strain evidence="4">NKC3-5</strain>
    </source>
</reference>
<dbReference type="PANTHER" id="PTHR33055:SF13">
    <property type="entry name" value="TRANSPOSASE"/>
    <property type="match status" value="1"/>
</dbReference>
<feature type="domain" description="Transposase IS110-like N-terminal" evidence="1">
    <location>
        <begin position="11"/>
        <end position="155"/>
    </location>
</feature>
<organism evidence="3 4">
    <name type="scientific">Salicibibacter halophilus</name>
    <dbReference type="NCBI Taxonomy" id="2502791"/>
    <lineage>
        <taxon>Bacteria</taxon>
        <taxon>Bacillati</taxon>
        <taxon>Bacillota</taxon>
        <taxon>Bacilli</taxon>
        <taxon>Bacillales</taxon>
        <taxon>Bacillaceae</taxon>
        <taxon>Salicibibacter</taxon>
    </lineage>
</organism>
<keyword evidence="4" id="KW-1185">Reference proteome</keyword>
<sequence length="414" mass="46918">MGLKIVYPICCGIDVHKTFVVACIASTDKGVTTYKRHRFSTYTKGLKELSQWLCEHNCKDVCMESTGKYWIPVFNVLEHSCTITLAHPKYVRAIQGKKTDKKDAKWIADLFKHDLVPGSFMPPLAIRQLRDLMRYRFKLTNFTSSEKNRFQNSLTVSNIQLGNVVSDTFGKSSMNIIDKLLEDPTDTNFEIEPLIHGSMDHKIPELKLAIDGFITPEQSGKLAVIKRHYENLNVRKSDLEKLILSLAEPYTEEINLILTVPSFKNTFSAIAVVSEIGVNMDVFPTAKHLCSWAGLTPTNNESAGKKKSVRVSRAGVYIKPLLVQCATAVVKSDKHPEIRNRYLRLKKRRGHKRAIIAIARMLLTAIYHILKKKEPYNPDLYQKADVLPVSREITVEQALSLAKSQGFRIKETVT</sequence>
<dbReference type="AlphaFoldDB" id="A0A514LD33"/>
<accession>A0A514LD33</accession>
<name>A0A514LD33_9BACI</name>
<gene>
    <name evidence="3" type="ORF">EPH95_00055</name>
</gene>
<proteinExistence type="predicted"/>
<evidence type="ECO:0000313" key="3">
    <source>
        <dbReference type="EMBL" id="QDI89762.1"/>
    </source>
</evidence>
<dbReference type="Proteomes" id="UP000319756">
    <property type="component" value="Chromosome"/>
</dbReference>
<dbReference type="NCBIfam" id="NF033542">
    <property type="entry name" value="transpos_IS110"/>
    <property type="match status" value="1"/>
</dbReference>
<dbReference type="InterPro" id="IPR003346">
    <property type="entry name" value="Transposase_20"/>
</dbReference>
<evidence type="ECO:0000259" key="1">
    <source>
        <dbReference type="Pfam" id="PF01548"/>
    </source>
</evidence>
<dbReference type="Pfam" id="PF02371">
    <property type="entry name" value="Transposase_20"/>
    <property type="match status" value="1"/>
</dbReference>
<dbReference type="PANTHER" id="PTHR33055">
    <property type="entry name" value="TRANSPOSASE FOR INSERTION SEQUENCE ELEMENT IS1111A"/>
    <property type="match status" value="1"/>
</dbReference>
<dbReference type="InterPro" id="IPR002525">
    <property type="entry name" value="Transp_IS110-like_N"/>
</dbReference>
<dbReference type="OrthoDB" id="9815354at2"/>
<dbReference type="KEGG" id="sale:EPH95_00055"/>
<evidence type="ECO:0000259" key="2">
    <source>
        <dbReference type="Pfam" id="PF02371"/>
    </source>
</evidence>
<dbReference type="GO" id="GO:0003677">
    <property type="term" value="F:DNA binding"/>
    <property type="evidence" value="ECO:0007669"/>
    <property type="project" value="InterPro"/>
</dbReference>
<dbReference type="GO" id="GO:0004803">
    <property type="term" value="F:transposase activity"/>
    <property type="evidence" value="ECO:0007669"/>
    <property type="project" value="InterPro"/>
</dbReference>
<protein>
    <submittedName>
        <fullName evidence="3">IS110 family transposase</fullName>
    </submittedName>
</protein>
<dbReference type="Pfam" id="PF01548">
    <property type="entry name" value="DEDD_Tnp_IS110"/>
    <property type="match status" value="1"/>
</dbReference>
<dbReference type="GO" id="GO:0006313">
    <property type="term" value="P:DNA transposition"/>
    <property type="evidence" value="ECO:0007669"/>
    <property type="project" value="InterPro"/>
</dbReference>
<dbReference type="InterPro" id="IPR047650">
    <property type="entry name" value="Transpos_IS110"/>
</dbReference>
<evidence type="ECO:0000313" key="4">
    <source>
        <dbReference type="Proteomes" id="UP000319756"/>
    </source>
</evidence>
<feature type="domain" description="Transposase IS116/IS110/IS902 C-terminal" evidence="2">
    <location>
        <begin position="257"/>
        <end position="342"/>
    </location>
</feature>
<dbReference type="EMBL" id="CP035485">
    <property type="protein sequence ID" value="QDI89762.1"/>
    <property type="molecule type" value="Genomic_DNA"/>
</dbReference>